<dbReference type="InterPro" id="IPR050524">
    <property type="entry name" value="APC_YAT"/>
</dbReference>
<keyword evidence="2" id="KW-0813">Transport</keyword>
<evidence type="ECO:0000259" key="9">
    <source>
        <dbReference type="Pfam" id="PF00324"/>
    </source>
</evidence>
<feature type="transmembrane region" description="Helical" evidence="8">
    <location>
        <begin position="171"/>
        <end position="190"/>
    </location>
</feature>
<evidence type="ECO:0000256" key="3">
    <source>
        <dbReference type="ARBA" id="ARBA00022692"/>
    </source>
</evidence>
<evidence type="ECO:0000313" key="12">
    <source>
        <dbReference type="Proteomes" id="UP000006039"/>
    </source>
</evidence>
<evidence type="ECO:0000256" key="6">
    <source>
        <dbReference type="ARBA" id="ARBA00023136"/>
    </source>
</evidence>
<dbReference type="EMBL" id="GL385395">
    <property type="protein sequence ID" value="EJT80113.1"/>
    <property type="molecule type" value="Genomic_DNA"/>
</dbReference>
<dbReference type="EnsemblFungi" id="EJT80113">
    <property type="protein sequence ID" value="EJT80113"/>
    <property type="gene ID" value="GGTG_00117"/>
</dbReference>
<feature type="region of interest" description="Disordered" evidence="7">
    <location>
        <begin position="557"/>
        <end position="581"/>
    </location>
</feature>
<organism evidence="10">
    <name type="scientific">Gaeumannomyces tritici (strain R3-111a-1)</name>
    <name type="common">Wheat and barley take-all root rot fungus</name>
    <name type="synonym">Gaeumannomyces graminis var. tritici</name>
    <dbReference type="NCBI Taxonomy" id="644352"/>
    <lineage>
        <taxon>Eukaryota</taxon>
        <taxon>Fungi</taxon>
        <taxon>Dikarya</taxon>
        <taxon>Ascomycota</taxon>
        <taxon>Pezizomycotina</taxon>
        <taxon>Sordariomycetes</taxon>
        <taxon>Sordariomycetidae</taxon>
        <taxon>Magnaporthales</taxon>
        <taxon>Magnaporthaceae</taxon>
        <taxon>Gaeumannomyces</taxon>
    </lineage>
</organism>
<evidence type="ECO:0000256" key="4">
    <source>
        <dbReference type="ARBA" id="ARBA00022970"/>
    </source>
</evidence>
<dbReference type="PROSITE" id="PS00218">
    <property type="entry name" value="AMINO_ACID_PERMEASE_1"/>
    <property type="match status" value="1"/>
</dbReference>
<reference evidence="11" key="4">
    <citation type="journal article" date="2015" name="G3 (Bethesda)">
        <title>Genome sequences of three phytopathogenic species of the Magnaporthaceae family of fungi.</title>
        <authorList>
            <person name="Okagaki L.H."/>
            <person name="Nunes C.C."/>
            <person name="Sailsbery J."/>
            <person name="Clay B."/>
            <person name="Brown D."/>
            <person name="John T."/>
            <person name="Oh Y."/>
            <person name="Young N."/>
            <person name="Fitzgerald M."/>
            <person name="Haas B.J."/>
            <person name="Zeng Q."/>
            <person name="Young S."/>
            <person name="Adiconis X."/>
            <person name="Fan L."/>
            <person name="Levin J.Z."/>
            <person name="Mitchell T.K."/>
            <person name="Okubara P.A."/>
            <person name="Farman M.L."/>
            <person name="Kohn L.M."/>
            <person name="Birren B."/>
            <person name="Ma L.-J."/>
            <person name="Dean R.A."/>
        </authorList>
    </citation>
    <scope>NUCLEOTIDE SEQUENCE</scope>
    <source>
        <strain evidence="11">R3-111a-1</strain>
    </source>
</reference>
<keyword evidence="5 8" id="KW-1133">Transmembrane helix</keyword>
<keyword evidence="12" id="KW-1185">Reference proteome</keyword>
<keyword evidence="6 8" id="KW-0472">Membrane</keyword>
<keyword evidence="4" id="KW-0029">Amino-acid transport</keyword>
<reference evidence="10" key="2">
    <citation type="submission" date="2010-07" db="EMBL/GenBank/DDBJ databases">
        <authorList>
            <consortium name="The Broad Institute Genome Sequencing Platform"/>
            <consortium name="Broad Institute Genome Sequencing Center for Infectious Disease"/>
            <person name="Ma L.-J."/>
            <person name="Dead R."/>
            <person name="Young S."/>
            <person name="Zeng Q."/>
            <person name="Koehrsen M."/>
            <person name="Alvarado L."/>
            <person name="Berlin A."/>
            <person name="Chapman S.B."/>
            <person name="Chen Z."/>
            <person name="Freedman E."/>
            <person name="Gellesch M."/>
            <person name="Goldberg J."/>
            <person name="Griggs A."/>
            <person name="Gujja S."/>
            <person name="Heilman E.R."/>
            <person name="Heiman D."/>
            <person name="Hepburn T."/>
            <person name="Howarth C."/>
            <person name="Jen D."/>
            <person name="Larson L."/>
            <person name="Mehta T."/>
            <person name="Neiman D."/>
            <person name="Pearson M."/>
            <person name="Roberts A."/>
            <person name="Saif S."/>
            <person name="Shea T."/>
            <person name="Shenoy N."/>
            <person name="Sisk P."/>
            <person name="Stolte C."/>
            <person name="Sykes S."/>
            <person name="Walk T."/>
            <person name="White J."/>
            <person name="Yandava C."/>
            <person name="Haas B."/>
            <person name="Nusbaum C."/>
            <person name="Birren B."/>
        </authorList>
    </citation>
    <scope>NUCLEOTIDE SEQUENCE</scope>
    <source>
        <strain evidence="10">R3-111a-1</strain>
    </source>
</reference>
<feature type="transmembrane region" description="Helical" evidence="8">
    <location>
        <begin position="469"/>
        <end position="495"/>
    </location>
</feature>
<reference evidence="12" key="1">
    <citation type="submission" date="2010-07" db="EMBL/GenBank/DDBJ databases">
        <title>The genome sequence of Gaeumannomyces graminis var. tritici strain R3-111a-1.</title>
        <authorList>
            <consortium name="The Broad Institute Genome Sequencing Platform"/>
            <person name="Ma L.-J."/>
            <person name="Dead R."/>
            <person name="Young S."/>
            <person name="Zeng Q."/>
            <person name="Koehrsen M."/>
            <person name="Alvarado L."/>
            <person name="Berlin A."/>
            <person name="Chapman S.B."/>
            <person name="Chen Z."/>
            <person name="Freedman E."/>
            <person name="Gellesch M."/>
            <person name="Goldberg J."/>
            <person name="Griggs A."/>
            <person name="Gujja S."/>
            <person name="Heilman E.R."/>
            <person name="Heiman D."/>
            <person name="Hepburn T."/>
            <person name="Howarth C."/>
            <person name="Jen D."/>
            <person name="Larson L."/>
            <person name="Mehta T."/>
            <person name="Neiman D."/>
            <person name="Pearson M."/>
            <person name="Roberts A."/>
            <person name="Saif S."/>
            <person name="Shea T."/>
            <person name="Shenoy N."/>
            <person name="Sisk P."/>
            <person name="Stolte C."/>
            <person name="Sykes S."/>
            <person name="Walk T."/>
            <person name="White J."/>
            <person name="Yandava C."/>
            <person name="Haas B."/>
            <person name="Nusbaum C."/>
            <person name="Birren B."/>
        </authorList>
    </citation>
    <scope>NUCLEOTIDE SEQUENCE [LARGE SCALE GENOMIC DNA]</scope>
    <source>
        <strain evidence="12">R3-111a-1</strain>
    </source>
</reference>
<dbReference type="VEuPathDB" id="FungiDB:GGTG_00117"/>
<dbReference type="Gene3D" id="1.20.1740.10">
    <property type="entry name" value="Amino acid/polyamine transporter I"/>
    <property type="match status" value="1"/>
</dbReference>
<evidence type="ECO:0000256" key="2">
    <source>
        <dbReference type="ARBA" id="ARBA00022448"/>
    </source>
</evidence>
<feature type="transmembrane region" description="Helical" evidence="8">
    <location>
        <begin position="423"/>
        <end position="449"/>
    </location>
</feature>
<dbReference type="GO" id="GO:0015171">
    <property type="term" value="F:amino acid transmembrane transporter activity"/>
    <property type="evidence" value="ECO:0007669"/>
    <property type="project" value="TreeGrafter"/>
</dbReference>
<feature type="compositionally biased region" description="Polar residues" evidence="7">
    <location>
        <begin position="571"/>
        <end position="581"/>
    </location>
</feature>
<reference evidence="11" key="5">
    <citation type="submission" date="2018-04" db="UniProtKB">
        <authorList>
            <consortium name="EnsemblFungi"/>
        </authorList>
    </citation>
    <scope>IDENTIFICATION</scope>
    <source>
        <strain evidence="11">R3-111a-1</strain>
    </source>
</reference>
<gene>
    <name evidence="11" type="primary">20340575</name>
    <name evidence="10" type="ORF">GGTG_00117</name>
</gene>
<dbReference type="STRING" id="644352.J3NFS3"/>
<dbReference type="Proteomes" id="UP000006039">
    <property type="component" value="Unassembled WGS sequence"/>
</dbReference>
<dbReference type="Pfam" id="PF00324">
    <property type="entry name" value="AA_permease"/>
    <property type="match status" value="1"/>
</dbReference>
<feature type="compositionally biased region" description="Polar residues" evidence="7">
    <location>
        <begin position="17"/>
        <end position="28"/>
    </location>
</feature>
<feature type="transmembrane region" description="Helical" evidence="8">
    <location>
        <begin position="507"/>
        <end position="527"/>
    </location>
</feature>
<dbReference type="GeneID" id="20340575"/>
<dbReference type="GO" id="GO:0016020">
    <property type="term" value="C:membrane"/>
    <property type="evidence" value="ECO:0007669"/>
    <property type="project" value="UniProtKB-SubCell"/>
</dbReference>
<feature type="domain" description="Amino acid permease/ SLC12A" evidence="9">
    <location>
        <begin position="64"/>
        <end position="531"/>
    </location>
</feature>
<reference evidence="10" key="3">
    <citation type="submission" date="2010-09" db="EMBL/GenBank/DDBJ databases">
        <title>Annotation of Gaeumannomyces graminis var. tritici R3-111a-1.</title>
        <authorList>
            <consortium name="The Broad Institute Genome Sequencing Platform"/>
            <person name="Ma L.-J."/>
            <person name="Dead R."/>
            <person name="Young S.K."/>
            <person name="Zeng Q."/>
            <person name="Gargeya S."/>
            <person name="Fitzgerald M."/>
            <person name="Haas B."/>
            <person name="Abouelleil A."/>
            <person name="Alvarado L."/>
            <person name="Arachchi H.M."/>
            <person name="Berlin A."/>
            <person name="Brown A."/>
            <person name="Chapman S.B."/>
            <person name="Chen Z."/>
            <person name="Dunbar C."/>
            <person name="Freedman E."/>
            <person name="Gearin G."/>
            <person name="Gellesch M."/>
            <person name="Goldberg J."/>
            <person name="Griggs A."/>
            <person name="Gujja S."/>
            <person name="Heiman D."/>
            <person name="Howarth C."/>
            <person name="Larson L."/>
            <person name="Lui A."/>
            <person name="MacDonald P.J.P."/>
            <person name="Mehta T."/>
            <person name="Montmayeur A."/>
            <person name="Murphy C."/>
            <person name="Neiman D."/>
            <person name="Pearson M."/>
            <person name="Priest M."/>
            <person name="Roberts A."/>
            <person name="Saif S."/>
            <person name="Shea T."/>
            <person name="Shenoy N."/>
            <person name="Sisk P."/>
            <person name="Stolte C."/>
            <person name="Sykes S."/>
            <person name="Yandava C."/>
            <person name="Wortman J."/>
            <person name="Nusbaum C."/>
            <person name="Birren B."/>
        </authorList>
    </citation>
    <scope>NUCLEOTIDE SEQUENCE</scope>
    <source>
        <strain evidence="10">R3-111a-1</strain>
    </source>
</reference>
<proteinExistence type="predicted"/>
<dbReference type="RefSeq" id="XP_009216122.1">
    <property type="nucleotide sequence ID" value="XM_009217858.1"/>
</dbReference>
<dbReference type="PANTHER" id="PTHR43341:SF1">
    <property type="entry name" value="GENERAL AMINO-ACID PERMEASE GAP1"/>
    <property type="match status" value="1"/>
</dbReference>
<feature type="region of interest" description="Disordered" evidence="7">
    <location>
        <begin position="16"/>
        <end position="35"/>
    </location>
</feature>
<evidence type="ECO:0000256" key="1">
    <source>
        <dbReference type="ARBA" id="ARBA00004141"/>
    </source>
</evidence>
<feature type="transmembrane region" description="Helical" evidence="8">
    <location>
        <begin position="65"/>
        <end position="85"/>
    </location>
</feature>
<comment type="subcellular location">
    <subcellularLocation>
        <location evidence="1">Membrane</location>
        <topology evidence="1">Multi-pass membrane protein</topology>
    </subcellularLocation>
</comment>
<dbReference type="AlphaFoldDB" id="J3NFS3"/>
<dbReference type="InterPro" id="IPR004840">
    <property type="entry name" value="Amino_acid_permease_CS"/>
</dbReference>
<evidence type="ECO:0000256" key="7">
    <source>
        <dbReference type="SAM" id="MobiDB-lite"/>
    </source>
</evidence>
<dbReference type="HOGENOM" id="CLU_007946_12_0_1"/>
<name>J3NFS3_GAET3</name>
<evidence type="ECO:0000256" key="8">
    <source>
        <dbReference type="SAM" id="Phobius"/>
    </source>
</evidence>
<dbReference type="OrthoDB" id="3900342at2759"/>
<feature type="transmembrane region" description="Helical" evidence="8">
    <location>
        <begin position="294"/>
        <end position="318"/>
    </location>
</feature>
<feature type="transmembrane region" description="Helical" evidence="8">
    <location>
        <begin position="131"/>
        <end position="151"/>
    </location>
</feature>
<protein>
    <recommendedName>
        <fullName evidence="9">Amino acid permease/ SLC12A domain-containing protein</fullName>
    </recommendedName>
</protein>
<dbReference type="PANTHER" id="PTHR43341">
    <property type="entry name" value="AMINO ACID PERMEASE"/>
    <property type="match status" value="1"/>
</dbReference>
<evidence type="ECO:0000256" key="5">
    <source>
        <dbReference type="ARBA" id="ARBA00022989"/>
    </source>
</evidence>
<feature type="transmembrane region" description="Helical" evidence="8">
    <location>
        <begin position="397"/>
        <end position="417"/>
    </location>
</feature>
<keyword evidence="3 8" id="KW-0812">Transmembrane</keyword>
<sequence length="581" mass="61310">MAFGFINRAFAALSSGRRGSTQSGHSDSTTATATAKDGQAATGAAAAAAEAQDGLKRQINARQMVFMALSSSIGAGLLVASGQALHNAGPGNMVLGFAAVGFGVVCTMAALGEMAATLPLSGSFYTYTHRFVGPAAGFAMAWNFAFNWLIILPFEIVTISAQVRLWDTTGAAHPALVMAGFLAFVSLVSMMGSRWFSEAENFLGGLKIIAIAIFICLALSLTTTGRPYVADRAMTLPPGRIAYGTTWWQRPGAFLHGFQGFLTVFKIAGMAYGGTETLGLTAAECLRPARLMRIATYVTFVRIFLFYLVGLTMLGFLLPSDAKELTPSGGGANPSPFVLAMRLAGLTAVEHIISACIVAALTSMANVAIFASSRALHALSSKGMAPKFLSRTTRGGVPLPATVVAICFGLLAFVGAAPGGRVIFFWLLSLAGMSNYFTWLAICISHVRFRAALRHNGRAVSSLSFASPFGTWGSWVGIATSLVGLCSQIAMAFWPLTPGQPINTKDVLMDVTGAPAILILFAAYWIYQRRTGRDSRILRPVAEIDVDTGFRGRAEVEREKEELSAAEAAATGSTQAPRLSS</sequence>
<dbReference type="eggNOG" id="KOG1286">
    <property type="taxonomic scope" value="Eukaryota"/>
</dbReference>
<accession>J3NFS3</accession>
<evidence type="ECO:0000313" key="11">
    <source>
        <dbReference type="EnsemblFungi" id="EJT80113"/>
    </source>
</evidence>
<feature type="transmembrane region" description="Helical" evidence="8">
    <location>
        <begin position="202"/>
        <end position="221"/>
    </location>
</feature>
<feature type="transmembrane region" description="Helical" evidence="8">
    <location>
        <begin position="91"/>
        <end position="111"/>
    </location>
</feature>
<evidence type="ECO:0000313" key="10">
    <source>
        <dbReference type="EMBL" id="EJT80113.1"/>
    </source>
</evidence>
<dbReference type="PIRSF" id="PIRSF006060">
    <property type="entry name" value="AA_transporter"/>
    <property type="match status" value="1"/>
</dbReference>
<dbReference type="InterPro" id="IPR004841">
    <property type="entry name" value="AA-permease/SLC12A_dom"/>
</dbReference>